<sequence length="78" mass="8703">MDEKTAKRQLLAALDPEFYREAITPLRLDTELAKVALEEIFTHVLKVWWCAHPNVAPSRAKVTLPVPHVVVGEGACVL</sequence>
<gene>
    <name evidence="1" type="ORF">CYMTET_12979</name>
</gene>
<protein>
    <submittedName>
        <fullName evidence="1">Uncharacterized protein</fullName>
    </submittedName>
</protein>
<name>A0AAE0LBN1_9CHLO</name>
<evidence type="ECO:0000313" key="2">
    <source>
        <dbReference type="Proteomes" id="UP001190700"/>
    </source>
</evidence>
<comment type="caution">
    <text evidence="1">The sequence shown here is derived from an EMBL/GenBank/DDBJ whole genome shotgun (WGS) entry which is preliminary data.</text>
</comment>
<evidence type="ECO:0000313" key="1">
    <source>
        <dbReference type="EMBL" id="KAK3279122.1"/>
    </source>
</evidence>
<accession>A0AAE0LBN1</accession>
<dbReference type="EMBL" id="LGRX02005124">
    <property type="protein sequence ID" value="KAK3279122.1"/>
    <property type="molecule type" value="Genomic_DNA"/>
</dbReference>
<keyword evidence="2" id="KW-1185">Reference proteome</keyword>
<organism evidence="1 2">
    <name type="scientific">Cymbomonas tetramitiformis</name>
    <dbReference type="NCBI Taxonomy" id="36881"/>
    <lineage>
        <taxon>Eukaryota</taxon>
        <taxon>Viridiplantae</taxon>
        <taxon>Chlorophyta</taxon>
        <taxon>Pyramimonadophyceae</taxon>
        <taxon>Pyramimonadales</taxon>
        <taxon>Pyramimonadaceae</taxon>
        <taxon>Cymbomonas</taxon>
    </lineage>
</organism>
<reference evidence="1 2" key="1">
    <citation type="journal article" date="2015" name="Genome Biol. Evol.">
        <title>Comparative Genomics of a Bacterivorous Green Alga Reveals Evolutionary Causalities and Consequences of Phago-Mixotrophic Mode of Nutrition.</title>
        <authorList>
            <person name="Burns J.A."/>
            <person name="Paasch A."/>
            <person name="Narechania A."/>
            <person name="Kim E."/>
        </authorList>
    </citation>
    <scope>NUCLEOTIDE SEQUENCE [LARGE SCALE GENOMIC DNA]</scope>
    <source>
        <strain evidence="1 2">PLY_AMNH</strain>
    </source>
</reference>
<proteinExistence type="predicted"/>
<dbReference type="AlphaFoldDB" id="A0AAE0LBN1"/>
<dbReference type="Proteomes" id="UP001190700">
    <property type="component" value="Unassembled WGS sequence"/>
</dbReference>